<comment type="caution">
    <text evidence="7">The sequence shown here is derived from an EMBL/GenBank/DDBJ whole genome shotgun (WGS) entry which is preliminary data.</text>
</comment>
<feature type="transmembrane region" description="Helical" evidence="5">
    <location>
        <begin position="237"/>
        <end position="258"/>
    </location>
</feature>
<gene>
    <name evidence="7" type="ORF">GCM10011511_37110</name>
</gene>
<keyword evidence="5" id="KW-0472">Membrane</keyword>
<proteinExistence type="inferred from homology"/>
<dbReference type="InterPro" id="IPR003782">
    <property type="entry name" value="SCO1/SenC"/>
</dbReference>
<dbReference type="Proteomes" id="UP000607559">
    <property type="component" value="Unassembled WGS sequence"/>
</dbReference>
<protein>
    <recommendedName>
        <fullName evidence="6">Thioredoxin domain-containing protein</fullName>
    </recommendedName>
</protein>
<keyword evidence="5" id="KW-1133">Transmembrane helix</keyword>
<dbReference type="InterPro" id="IPR036249">
    <property type="entry name" value="Thioredoxin-like_sf"/>
</dbReference>
<feature type="binding site" evidence="3">
    <location>
        <position position="186"/>
    </location>
    <ligand>
        <name>Cu cation</name>
        <dbReference type="ChEBI" id="CHEBI:23378"/>
    </ligand>
</feature>
<accession>A0A8J2XUA7</accession>
<dbReference type="SUPFAM" id="SSF52833">
    <property type="entry name" value="Thioredoxin-like"/>
    <property type="match status" value="1"/>
</dbReference>
<keyword evidence="2 3" id="KW-0186">Copper</keyword>
<feature type="binding site" evidence="3">
    <location>
        <position position="89"/>
    </location>
    <ligand>
        <name>Cu cation</name>
        <dbReference type="ChEBI" id="CHEBI:23378"/>
    </ligand>
</feature>
<feature type="transmembrane region" description="Helical" evidence="5">
    <location>
        <begin position="6"/>
        <end position="23"/>
    </location>
</feature>
<reference evidence="7" key="1">
    <citation type="journal article" date="2014" name="Int. J. Syst. Evol. Microbiol.">
        <title>Complete genome sequence of Corynebacterium casei LMG S-19264T (=DSM 44701T), isolated from a smear-ripened cheese.</title>
        <authorList>
            <consortium name="US DOE Joint Genome Institute (JGI-PGF)"/>
            <person name="Walter F."/>
            <person name="Albersmeier A."/>
            <person name="Kalinowski J."/>
            <person name="Ruckert C."/>
        </authorList>
    </citation>
    <scope>NUCLEOTIDE SEQUENCE</scope>
    <source>
        <strain evidence="7">CGMCC 1.15448</strain>
    </source>
</reference>
<dbReference type="Gene3D" id="3.40.30.10">
    <property type="entry name" value="Glutaredoxin"/>
    <property type="match status" value="1"/>
</dbReference>
<dbReference type="RefSeq" id="WP_188934459.1">
    <property type="nucleotide sequence ID" value="NZ_BMJC01000004.1"/>
</dbReference>
<dbReference type="GO" id="GO:0046872">
    <property type="term" value="F:metal ion binding"/>
    <property type="evidence" value="ECO:0007669"/>
    <property type="project" value="UniProtKB-KW"/>
</dbReference>
<name>A0A8J2XUA7_9BACT</name>
<dbReference type="InterPro" id="IPR013766">
    <property type="entry name" value="Thioredoxin_domain"/>
</dbReference>
<keyword evidence="5" id="KW-0812">Transmembrane</keyword>
<comment type="similarity">
    <text evidence="1">Belongs to the SCO1/2 family.</text>
</comment>
<evidence type="ECO:0000313" key="7">
    <source>
        <dbReference type="EMBL" id="GGB10129.1"/>
    </source>
</evidence>
<keyword evidence="3" id="KW-0479">Metal-binding</keyword>
<feature type="binding site" evidence="3">
    <location>
        <position position="93"/>
    </location>
    <ligand>
        <name>Cu cation</name>
        <dbReference type="ChEBI" id="CHEBI:23378"/>
    </ligand>
</feature>
<evidence type="ECO:0000256" key="2">
    <source>
        <dbReference type="ARBA" id="ARBA00023008"/>
    </source>
</evidence>
<sequence length="268" mass="30375">MNKKGWLAVFIAVVVPLGFYMVAKQYGVAMPGHYFPDSVVTRMKDGKEISDTIWHKVANLQLQNQLGDTVSLDSLKGKVIIIDFFFTHCASICPILTRNMRHLQDALKLKDYSKRVDTTFVKFISLTVDPAHDSPPVLKKYADHYGVNPEVWWMLTGPKKTIYDFALNELKLGLQDSVSVDSNFVHTDYVALLDKDRVIRGYYHGTDTAAMAKLGDDIVFLMLEKDKKRKSTVFDELKPMLVPIGLIFLVTIVGVVYFSRKPKKLPQA</sequence>
<dbReference type="AlphaFoldDB" id="A0A8J2XUA7"/>
<evidence type="ECO:0000313" key="8">
    <source>
        <dbReference type="Proteomes" id="UP000607559"/>
    </source>
</evidence>
<dbReference type="EMBL" id="BMJC01000004">
    <property type="protein sequence ID" value="GGB10129.1"/>
    <property type="molecule type" value="Genomic_DNA"/>
</dbReference>
<organism evidence="7 8">
    <name type="scientific">Puia dinghuensis</name>
    <dbReference type="NCBI Taxonomy" id="1792502"/>
    <lineage>
        <taxon>Bacteria</taxon>
        <taxon>Pseudomonadati</taxon>
        <taxon>Bacteroidota</taxon>
        <taxon>Chitinophagia</taxon>
        <taxon>Chitinophagales</taxon>
        <taxon>Chitinophagaceae</taxon>
        <taxon>Puia</taxon>
    </lineage>
</organism>
<evidence type="ECO:0000256" key="1">
    <source>
        <dbReference type="ARBA" id="ARBA00010996"/>
    </source>
</evidence>
<keyword evidence="4" id="KW-1015">Disulfide bond</keyword>
<evidence type="ECO:0000256" key="5">
    <source>
        <dbReference type="SAM" id="Phobius"/>
    </source>
</evidence>
<dbReference type="CDD" id="cd02968">
    <property type="entry name" value="SCO"/>
    <property type="match status" value="1"/>
</dbReference>
<reference evidence="7" key="2">
    <citation type="submission" date="2020-09" db="EMBL/GenBank/DDBJ databases">
        <authorList>
            <person name="Sun Q."/>
            <person name="Zhou Y."/>
        </authorList>
    </citation>
    <scope>NUCLEOTIDE SEQUENCE</scope>
    <source>
        <strain evidence="7">CGMCC 1.15448</strain>
    </source>
</reference>
<evidence type="ECO:0000256" key="3">
    <source>
        <dbReference type="PIRSR" id="PIRSR603782-1"/>
    </source>
</evidence>
<evidence type="ECO:0000256" key="4">
    <source>
        <dbReference type="PIRSR" id="PIRSR603782-2"/>
    </source>
</evidence>
<keyword evidence="8" id="KW-1185">Reference proteome</keyword>
<feature type="domain" description="Thioredoxin" evidence="6">
    <location>
        <begin position="29"/>
        <end position="224"/>
    </location>
</feature>
<dbReference type="PROSITE" id="PS51352">
    <property type="entry name" value="THIOREDOXIN_2"/>
    <property type="match status" value="1"/>
</dbReference>
<dbReference type="PANTHER" id="PTHR12151:SF25">
    <property type="entry name" value="LINALOOL DEHYDRATASE_ISOMERASE DOMAIN-CONTAINING PROTEIN"/>
    <property type="match status" value="1"/>
</dbReference>
<evidence type="ECO:0000259" key="6">
    <source>
        <dbReference type="PROSITE" id="PS51352"/>
    </source>
</evidence>
<dbReference type="PANTHER" id="PTHR12151">
    <property type="entry name" value="ELECTRON TRANSPORT PROTIN SCO1/SENC FAMILY MEMBER"/>
    <property type="match status" value="1"/>
</dbReference>
<dbReference type="Pfam" id="PF02630">
    <property type="entry name" value="SCO1-SenC"/>
    <property type="match status" value="1"/>
</dbReference>
<feature type="disulfide bond" description="Redox-active" evidence="4">
    <location>
        <begin position="89"/>
        <end position="93"/>
    </location>
</feature>